<name>A0A7S0AFP0_9DINO</name>
<feature type="domain" description="Amidohydrolase 3" evidence="2">
    <location>
        <begin position="50"/>
        <end position="253"/>
    </location>
</feature>
<dbReference type="PANTHER" id="PTHR11647:SF1">
    <property type="entry name" value="COLLAPSIN RESPONSE MEDIATOR PROTEIN"/>
    <property type="match status" value="1"/>
</dbReference>
<protein>
    <recommendedName>
        <fullName evidence="2">Amidohydrolase 3 domain-containing protein</fullName>
    </recommendedName>
</protein>
<organism evidence="3">
    <name type="scientific">Pyrodinium bahamense</name>
    <dbReference type="NCBI Taxonomy" id="73915"/>
    <lineage>
        <taxon>Eukaryota</taxon>
        <taxon>Sar</taxon>
        <taxon>Alveolata</taxon>
        <taxon>Dinophyceae</taxon>
        <taxon>Gonyaulacales</taxon>
        <taxon>Pyrocystaceae</taxon>
        <taxon>Pyrodinium</taxon>
    </lineage>
</organism>
<feature type="domain" description="Amidohydrolase 3" evidence="2">
    <location>
        <begin position="463"/>
        <end position="589"/>
    </location>
</feature>
<dbReference type="InterPro" id="IPR032466">
    <property type="entry name" value="Metal_Hydrolase"/>
</dbReference>
<gene>
    <name evidence="3" type="ORF">PBAH0796_LOCUS15640</name>
</gene>
<dbReference type="InterPro" id="IPR011059">
    <property type="entry name" value="Metal-dep_hydrolase_composite"/>
</dbReference>
<dbReference type="Gene3D" id="3.20.20.140">
    <property type="entry name" value="Metal-dependent hydrolases"/>
    <property type="match status" value="1"/>
</dbReference>
<dbReference type="AlphaFoldDB" id="A0A7S0AFP0"/>
<sequence length="665" mass="71638">MADVGPPPTLVIRGGTVVDGTGAPPFVADVAVRGRTIAAVGKDLPAEGAREVNARGLLVTPGWVDPHTHYDAQMLWDPYFSPSTNNGVSTLVIGNCGVGIAPCQESMRDFLTDICDAVENIPAAAVKEKVKWEWETFPEYLATLEKLPFACDVGVLVGHSAVRTWVMGPRANLPDRPGSTAKVSQEEIESMSKVVEEAVAAGALGFSASRVGLHRDTKGVLTPGSLATPEEMVALGAGIVRGGGGVFELASDWTLYDDVQQKDWKKVAEHQKQDWKWIGQVATMSPDKLLFTTGMGTGMTPESAYEHRGFLGAMEKIAAQGGKMMGTPMMRLGFLTFNLSSGVHPFTLSRTYRRLKKQAGSSIDALAESMADPANRAAIIEETNKAGEKHPGHGLFNIVLDAPRFLWPWSPDPEPKIEDSLGARAEREGKPLLELAYDVLSRPRAPHGGVLWKALYNYGSGDLEPLREMLCHQQVVPGFADGGAHMMVQCEATTPTTMLTHWVRDRTRGEKLPLEMVVRKQTAESAVMMGLHDRGELRPGMKADLNLIDFDALRVLPPEFRHDLPLGAGRWVQAVEGYRMTVVSGEVVYEDGRPTGALPGALVRNPRSVGLQGSLRGSVPAAGEAAMADSLDLSEHALKLASQQGVGMSGVQRALRGSEPPKSRL</sequence>
<evidence type="ECO:0000259" key="2">
    <source>
        <dbReference type="Pfam" id="PF07969"/>
    </source>
</evidence>
<dbReference type="PANTHER" id="PTHR11647">
    <property type="entry name" value="HYDRANTOINASE/DIHYDROPYRIMIDINASE FAMILY MEMBER"/>
    <property type="match status" value="1"/>
</dbReference>
<proteinExistence type="inferred from homology"/>
<accession>A0A7S0AFP0</accession>
<comment type="similarity">
    <text evidence="1">Belongs to the metallo-dependent hydrolases superfamily. Hydantoinase/dihydropyrimidinase family.</text>
</comment>
<dbReference type="InterPro" id="IPR050378">
    <property type="entry name" value="Metallo-dep_Hydrolases_sf"/>
</dbReference>
<dbReference type="SUPFAM" id="SSF51338">
    <property type="entry name" value="Composite domain of metallo-dependent hydrolases"/>
    <property type="match status" value="1"/>
</dbReference>
<dbReference type="EMBL" id="HBEG01025717">
    <property type="protein sequence ID" value="CAD8361958.1"/>
    <property type="molecule type" value="Transcribed_RNA"/>
</dbReference>
<evidence type="ECO:0000313" key="3">
    <source>
        <dbReference type="EMBL" id="CAD8361958.1"/>
    </source>
</evidence>
<dbReference type="Pfam" id="PF07969">
    <property type="entry name" value="Amidohydro_3"/>
    <property type="match status" value="2"/>
</dbReference>
<dbReference type="GO" id="GO:0005829">
    <property type="term" value="C:cytosol"/>
    <property type="evidence" value="ECO:0007669"/>
    <property type="project" value="TreeGrafter"/>
</dbReference>
<evidence type="ECO:0000256" key="1">
    <source>
        <dbReference type="ARBA" id="ARBA00008829"/>
    </source>
</evidence>
<dbReference type="Gene3D" id="2.30.40.10">
    <property type="entry name" value="Urease, subunit C, domain 1"/>
    <property type="match status" value="1"/>
</dbReference>
<reference evidence="3" key="1">
    <citation type="submission" date="2021-01" db="EMBL/GenBank/DDBJ databases">
        <authorList>
            <person name="Corre E."/>
            <person name="Pelletier E."/>
            <person name="Niang G."/>
            <person name="Scheremetjew M."/>
            <person name="Finn R."/>
            <person name="Kale V."/>
            <person name="Holt S."/>
            <person name="Cochrane G."/>
            <person name="Meng A."/>
            <person name="Brown T."/>
            <person name="Cohen L."/>
        </authorList>
    </citation>
    <scope>NUCLEOTIDE SEQUENCE</scope>
    <source>
        <strain evidence="3">Pbaha01</strain>
    </source>
</reference>
<dbReference type="SUPFAM" id="SSF51556">
    <property type="entry name" value="Metallo-dependent hydrolases"/>
    <property type="match status" value="1"/>
</dbReference>
<dbReference type="GO" id="GO:0016812">
    <property type="term" value="F:hydrolase activity, acting on carbon-nitrogen (but not peptide) bonds, in cyclic amides"/>
    <property type="evidence" value="ECO:0007669"/>
    <property type="project" value="TreeGrafter"/>
</dbReference>
<dbReference type="InterPro" id="IPR013108">
    <property type="entry name" value="Amidohydro_3"/>
</dbReference>